<dbReference type="Proteomes" id="UP000001073">
    <property type="component" value="Chromosome 12"/>
</dbReference>
<sequence length="122" mass="14230">IPVVFSNVSAPCWADTEGVQGETKYHLYLHSGCPTFLHFFFLLFFILEFIVLWDLRPRGHLRGLTVSFLTSCHMTCLTLSQWKWHGDQSTTHWAWCVEGQRVARCFSMPMAWEQVLASFMRV</sequence>
<reference evidence="2" key="3">
    <citation type="submission" date="2025-09" db="UniProtKB">
        <authorList>
            <consortium name="Ensembl"/>
        </authorList>
    </citation>
    <scope>IDENTIFICATION</scope>
</reference>
<dbReference type="OMA" id="TSCHMTC"/>
<reference evidence="2 3" key="1">
    <citation type="submission" date="2012-10" db="EMBL/GenBank/DDBJ databases">
        <authorList>
            <consortium name="Gibbon Genome Sequencing Consortium"/>
        </authorList>
    </citation>
    <scope>NUCLEOTIDE SEQUENCE [LARGE SCALE GENOMIC DNA]</scope>
</reference>
<dbReference type="EMBL" id="ADFV01185505">
    <property type="status" value="NOT_ANNOTATED_CDS"/>
    <property type="molecule type" value="Genomic_DNA"/>
</dbReference>
<proteinExistence type="predicted"/>
<accession>A0A2I3GH62</accession>
<keyword evidence="3" id="KW-1185">Reference proteome</keyword>
<protein>
    <submittedName>
        <fullName evidence="2">Uncharacterized protein</fullName>
    </submittedName>
</protein>
<keyword evidence="1" id="KW-1133">Transmembrane helix</keyword>
<evidence type="ECO:0000313" key="2">
    <source>
        <dbReference type="Ensembl" id="ENSNLEP00000030646.1"/>
    </source>
</evidence>
<reference evidence="2" key="2">
    <citation type="submission" date="2025-08" db="UniProtKB">
        <authorList>
            <consortium name="Ensembl"/>
        </authorList>
    </citation>
    <scope>IDENTIFICATION</scope>
</reference>
<keyword evidence="1" id="KW-0472">Membrane</keyword>
<dbReference type="Ensembl" id="ENSNLET00000054422.1">
    <property type="protein sequence ID" value="ENSNLEP00000030646.1"/>
    <property type="gene ID" value="ENSNLEG00000035647.1"/>
</dbReference>
<keyword evidence="1" id="KW-0812">Transmembrane</keyword>
<feature type="transmembrane region" description="Helical" evidence="1">
    <location>
        <begin position="36"/>
        <end position="55"/>
    </location>
</feature>
<evidence type="ECO:0000256" key="1">
    <source>
        <dbReference type="SAM" id="Phobius"/>
    </source>
</evidence>
<dbReference type="GeneTree" id="ENSGT00910000147102"/>
<dbReference type="AlphaFoldDB" id="A0A2I3GH62"/>
<dbReference type="InParanoid" id="A0A2I3GH62"/>
<name>A0A2I3GH62_NOMLE</name>
<evidence type="ECO:0000313" key="3">
    <source>
        <dbReference type="Proteomes" id="UP000001073"/>
    </source>
</evidence>
<organism evidence="2 3">
    <name type="scientific">Nomascus leucogenys</name>
    <name type="common">Northern white-cheeked gibbon</name>
    <name type="synonym">Hylobates leucogenys</name>
    <dbReference type="NCBI Taxonomy" id="61853"/>
    <lineage>
        <taxon>Eukaryota</taxon>
        <taxon>Metazoa</taxon>
        <taxon>Chordata</taxon>
        <taxon>Craniata</taxon>
        <taxon>Vertebrata</taxon>
        <taxon>Euteleostomi</taxon>
        <taxon>Mammalia</taxon>
        <taxon>Eutheria</taxon>
        <taxon>Euarchontoglires</taxon>
        <taxon>Primates</taxon>
        <taxon>Haplorrhini</taxon>
        <taxon>Catarrhini</taxon>
        <taxon>Hylobatidae</taxon>
        <taxon>Nomascus</taxon>
    </lineage>
</organism>